<protein>
    <recommendedName>
        <fullName evidence="4">MoaD/ThiS family protein</fullName>
    </recommendedName>
</protein>
<dbReference type="InterPro" id="IPR012675">
    <property type="entry name" value="Beta-grasp_dom_sf"/>
</dbReference>
<feature type="compositionally biased region" description="Basic residues" evidence="1">
    <location>
        <begin position="18"/>
        <end position="28"/>
    </location>
</feature>
<feature type="compositionally biased region" description="Low complexity" evidence="1">
    <location>
        <begin position="1"/>
        <end position="15"/>
    </location>
</feature>
<feature type="compositionally biased region" description="Polar residues" evidence="1">
    <location>
        <begin position="38"/>
        <end position="48"/>
    </location>
</feature>
<feature type="region of interest" description="Disordered" evidence="1">
    <location>
        <begin position="1"/>
        <end position="52"/>
    </location>
</feature>
<dbReference type="SUPFAM" id="SSF54285">
    <property type="entry name" value="MoaD/ThiS"/>
    <property type="match status" value="1"/>
</dbReference>
<evidence type="ECO:0000313" key="2">
    <source>
        <dbReference type="EMBL" id="GLW70452.1"/>
    </source>
</evidence>
<proteinExistence type="predicted"/>
<gene>
    <name evidence="2" type="ORF">Kpho02_27510</name>
</gene>
<sequence>MMGAAPAAPYVYPDPRVGRRHRAGRRTGRGPSRGFAVSATTENRTSPGSPARVSGTVRYWAAAKSAAGLAEQPFAAATLADALTAVRAAHADRPELLRLLGVCSFLLDGEQVGGRDHAGLVLSEGWTVEVLPPFAGG</sequence>
<dbReference type="InterPro" id="IPR016155">
    <property type="entry name" value="Mopterin_synth/thiamin_S_b"/>
</dbReference>
<dbReference type="EMBL" id="BSSA01000007">
    <property type="protein sequence ID" value="GLW70452.1"/>
    <property type="molecule type" value="Genomic_DNA"/>
</dbReference>
<comment type="caution">
    <text evidence="2">The sequence shown here is derived from an EMBL/GenBank/DDBJ whole genome shotgun (WGS) entry which is preliminary data.</text>
</comment>
<dbReference type="AlphaFoldDB" id="A0A9W6Q9C4"/>
<dbReference type="Gene3D" id="3.10.20.30">
    <property type="match status" value="1"/>
</dbReference>
<reference evidence="2" key="1">
    <citation type="submission" date="2023-02" db="EMBL/GenBank/DDBJ databases">
        <title>Kitasatospora phosalacinea NBRC 14627.</title>
        <authorList>
            <person name="Ichikawa N."/>
            <person name="Sato H."/>
            <person name="Tonouchi N."/>
        </authorList>
    </citation>
    <scope>NUCLEOTIDE SEQUENCE</scope>
    <source>
        <strain evidence="2">NBRC 14627</strain>
    </source>
</reference>
<evidence type="ECO:0000256" key="1">
    <source>
        <dbReference type="SAM" id="MobiDB-lite"/>
    </source>
</evidence>
<name>A0A9W6Q9C4_9ACTN</name>
<organism evidence="2 3">
    <name type="scientific">Kitasatospora phosalacinea</name>
    <dbReference type="NCBI Taxonomy" id="2065"/>
    <lineage>
        <taxon>Bacteria</taxon>
        <taxon>Bacillati</taxon>
        <taxon>Actinomycetota</taxon>
        <taxon>Actinomycetes</taxon>
        <taxon>Kitasatosporales</taxon>
        <taxon>Streptomycetaceae</taxon>
        <taxon>Kitasatospora</taxon>
    </lineage>
</organism>
<accession>A0A9W6Q9C4</accession>
<dbReference type="Proteomes" id="UP001165041">
    <property type="component" value="Unassembled WGS sequence"/>
</dbReference>
<evidence type="ECO:0008006" key="4">
    <source>
        <dbReference type="Google" id="ProtNLM"/>
    </source>
</evidence>
<evidence type="ECO:0000313" key="3">
    <source>
        <dbReference type="Proteomes" id="UP001165041"/>
    </source>
</evidence>
<dbReference type="InterPro" id="IPR003749">
    <property type="entry name" value="ThiS/MoaD-like"/>
</dbReference>
<dbReference type="Pfam" id="PF02597">
    <property type="entry name" value="ThiS"/>
    <property type="match status" value="1"/>
</dbReference>